<organism evidence="4">
    <name type="scientific">Psilocybe cubensis</name>
    <name type="common">Psychedelic mushroom</name>
    <name type="synonym">Stropharia cubensis</name>
    <dbReference type="NCBI Taxonomy" id="181762"/>
    <lineage>
        <taxon>Eukaryota</taxon>
        <taxon>Fungi</taxon>
        <taxon>Dikarya</taxon>
        <taxon>Basidiomycota</taxon>
        <taxon>Agaricomycotina</taxon>
        <taxon>Agaricomycetes</taxon>
        <taxon>Agaricomycetidae</taxon>
        <taxon>Agaricales</taxon>
        <taxon>Agaricineae</taxon>
        <taxon>Strophariaceae</taxon>
        <taxon>Psilocybe</taxon>
    </lineage>
</organism>
<dbReference type="SMART" id="SM00554">
    <property type="entry name" value="FAS1"/>
    <property type="match status" value="1"/>
</dbReference>
<keyword evidence="2" id="KW-0732">Signal</keyword>
<dbReference type="PANTHER" id="PTHR10900">
    <property type="entry name" value="PERIOSTIN-RELATED"/>
    <property type="match status" value="1"/>
</dbReference>
<feature type="domain" description="FAS1" evidence="3">
    <location>
        <begin position="257"/>
        <end position="412"/>
    </location>
</feature>
<dbReference type="InterPro" id="IPR036378">
    <property type="entry name" value="FAS1_dom_sf"/>
</dbReference>
<dbReference type="Gene3D" id="2.30.180.10">
    <property type="entry name" value="FAS1 domain"/>
    <property type="match status" value="2"/>
</dbReference>
<dbReference type="GO" id="GO:0000329">
    <property type="term" value="C:fungal-type vacuole membrane"/>
    <property type="evidence" value="ECO:0007669"/>
    <property type="project" value="TreeGrafter"/>
</dbReference>
<feature type="signal peptide" evidence="2">
    <location>
        <begin position="1"/>
        <end position="22"/>
    </location>
</feature>
<feature type="region of interest" description="Disordered" evidence="1">
    <location>
        <begin position="171"/>
        <end position="196"/>
    </location>
</feature>
<dbReference type="PANTHER" id="PTHR10900:SF122">
    <property type="entry name" value="FAS1 DOMAIN-CONTAINING PROTEIN"/>
    <property type="match status" value="1"/>
</dbReference>
<protein>
    <recommendedName>
        <fullName evidence="3">FAS1 domain-containing protein</fullName>
    </recommendedName>
</protein>
<evidence type="ECO:0000313" key="4">
    <source>
        <dbReference type="EMBL" id="KAG5167040.1"/>
    </source>
</evidence>
<dbReference type="OrthoDB" id="286301at2759"/>
<evidence type="ECO:0000259" key="3">
    <source>
        <dbReference type="PROSITE" id="PS50213"/>
    </source>
</evidence>
<dbReference type="Pfam" id="PF02469">
    <property type="entry name" value="Fasciclin"/>
    <property type="match status" value="2"/>
</dbReference>
<dbReference type="SUPFAM" id="SSF82153">
    <property type="entry name" value="FAS1 domain"/>
    <property type="match status" value="2"/>
</dbReference>
<evidence type="ECO:0000256" key="1">
    <source>
        <dbReference type="SAM" id="MobiDB-lite"/>
    </source>
</evidence>
<dbReference type="GO" id="GO:0005615">
    <property type="term" value="C:extracellular space"/>
    <property type="evidence" value="ECO:0007669"/>
    <property type="project" value="TreeGrafter"/>
</dbReference>
<feature type="region of interest" description="Disordered" evidence="1">
    <location>
        <begin position="119"/>
        <end position="158"/>
    </location>
</feature>
<accession>A0A8H7XWQ1</accession>
<name>A0A8H7XWQ1_PSICU</name>
<proteinExistence type="predicted"/>
<dbReference type="GO" id="GO:0016236">
    <property type="term" value="P:macroautophagy"/>
    <property type="evidence" value="ECO:0007669"/>
    <property type="project" value="TreeGrafter"/>
</dbReference>
<dbReference type="InterPro" id="IPR050904">
    <property type="entry name" value="Adhesion/Biosynth-related"/>
</dbReference>
<reference evidence="4" key="1">
    <citation type="submission" date="2021-02" db="EMBL/GenBank/DDBJ databases">
        <title>Psilocybe cubensis genome.</title>
        <authorList>
            <person name="Mckernan K.J."/>
            <person name="Crawford S."/>
            <person name="Trippe A."/>
            <person name="Kane L.T."/>
            <person name="Mclaughlin S."/>
        </authorList>
    </citation>
    <scope>NUCLEOTIDE SEQUENCE [LARGE SCALE GENOMIC DNA]</scope>
    <source>
        <strain evidence="4">MGC-MH-2018</strain>
    </source>
</reference>
<dbReference type="PROSITE" id="PS50213">
    <property type="entry name" value="FAS1"/>
    <property type="match status" value="2"/>
</dbReference>
<feature type="chain" id="PRO_5034292960" description="FAS1 domain-containing protein" evidence="2">
    <location>
        <begin position="23"/>
        <end position="425"/>
    </location>
</feature>
<sequence>MRSSNPLSFLVPILPILLPSFAQDQGSNSSESSYGQECVQALQSAGFTQLATVLTQVNDTPPAQALFSELSSGRNFTLFAPIDQAFQNVSSNVTGNSTLLAEYLSYHFVQGEFQNASYTNTSSEGGGGGAGGATSSMSSETMTSSSETQSSETSTETASATTAALWGGLFGRQDQGGGSNSSEGPGPGPHPQPYAGIWQNVTIGRTLLNSSNLVHLEGNKSQVLVWTRYEQNGNISILNQPQNVTVVNSTVWRNLFINGVTGVIVPPGNLTAALTAVNATAAQNLVSTIQIPAENGTNVTALEALESARGITLFVPNDEAFTSEVNETLSGLQSNQTAQTNLLQNHYINGTSLYSTEITNSTQGVTAAGEPLTFSRNETGLFVSGTNGSTAQIIRPDVLVQNGVVHIIDRVFVVESSNPSEAGTA</sequence>
<dbReference type="InterPro" id="IPR000782">
    <property type="entry name" value="FAS1_domain"/>
</dbReference>
<comment type="caution">
    <text evidence="4">The sequence shown here is derived from an EMBL/GenBank/DDBJ whole genome shotgun (WGS) entry which is preliminary data.</text>
</comment>
<dbReference type="EMBL" id="JAFIQS010000007">
    <property type="protein sequence ID" value="KAG5167040.1"/>
    <property type="molecule type" value="Genomic_DNA"/>
</dbReference>
<gene>
    <name evidence="4" type="ORF">JR316_007377</name>
</gene>
<feature type="compositionally biased region" description="Low complexity" evidence="1">
    <location>
        <begin position="133"/>
        <end position="158"/>
    </location>
</feature>
<evidence type="ECO:0000256" key="2">
    <source>
        <dbReference type="SAM" id="SignalP"/>
    </source>
</evidence>
<feature type="domain" description="FAS1" evidence="3">
    <location>
        <begin position="34"/>
        <end position="169"/>
    </location>
</feature>
<dbReference type="AlphaFoldDB" id="A0A8H7XWQ1"/>